<dbReference type="PROSITE" id="PS50011">
    <property type="entry name" value="PROTEIN_KINASE_DOM"/>
    <property type="match status" value="1"/>
</dbReference>
<dbReference type="InterPro" id="IPR050235">
    <property type="entry name" value="CK1_Ser-Thr_kinase"/>
</dbReference>
<dbReference type="Pfam" id="PF00069">
    <property type="entry name" value="Pkinase"/>
    <property type="match status" value="1"/>
</dbReference>
<keyword evidence="2" id="KW-0808">Transferase</keyword>
<dbReference type="SUPFAM" id="SSF56112">
    <property type="entry name" value="Protein kinase-like (PK-like)"/>
    <property type="match status" value="1"/>
</dbReference>
<reference evidence="2" key="1">
    <citation type="journal article" date="2023" name="Mol. Phylogenet. Evol.">
        <title>Genome-scale phylogeny and comparative genomics of the fungal order Sordariales.</title>
        <authorList>
            <person name="Hensen N."/>
            <person name="Bonometti L."/>
            <person name="Westerberg I."/>
            <person name="Brannstrom I.O."/>
            <person name="Guillou S."/>
            <person name="Cros-Aarteil S."/>
            <person name="Calhoun S."/>
            <person name="Haridas S."/>
            <person name="Kuo A."/>
            <person name="Mondo S."/>
            <person name="Pangilinan J."/>
            <person name="Riley R."/>
            <person name="LaButti K."/>
            <person name="Andreopoulos B."/>
            <person name="Lipzen A."/>
            <person name="Chen C."/>
            <person name="Yan M."/>
            <person name="Daum C."/>
            <person name="Ng V."/>
            <person name="Clum A."/>
            <person name="Steindorff A."/>
            <person name="Ohm R.A."/>
            <person name="Martin F."/>
            <person name="Silar P."/>
            <person name="Natvig D.O."/>
            <person name="Lalanne C."/>
            <person name="Gautier V."/>
            <person name="Ament-Velasquez S.L."/>
            <person name="Kruys A."/>
            <person name="Hutchinson M.I."/>
            <person name="Powell A.J."/>
            <person name="Barry K."/>
            <person name="Miller A.N."/>
            <person name="Grigoriev I.V."/>
            <person name="Debuchy R."/>
            <person name="Gladieux P."/>
            <person name="Hiltunen Thoren M."/>
            <person name="Johannesson H."/>
        </authorList>
    </citation>
    <scope>NUCLEOTIDE SEQUENCE</scope>
    <source>
        <strain evidence="2">CBS 958.72</strain>
    </source>
</reference>
<dbReference type="SMART" id="SM00220">
    <property type="entry name" value="S_TKc"/>
    <property type="match status" value="1"/>
</dbReference>
<dbReference type="InterPro" id="IPR000719">
    <property type="entry name" value="Prot_kinase_dom"/>
</dbReference>
<reference evidence="2" key="2">
    <citation type="submission" date="2023-06" db="EMBL/GenBank/DDBJ databases">
        <authorList>
            <consortium name="Lawrence Berkeley National Laboratory"/>
            <person name="Haridas S."/>
            <person name="Hensen N."/>
            <person name="Bonometti L."/>
            <person name="Westerberg I."/>
            <person name="Brannstrom I.O."/>
            <person name="Guillou S."/>
            <person name="Cros-Aarteil S."/>
            <person name="Calhoun S."/>
            <person name="Kuo A."/>
            <person name="Mondo S."/>
            <person name="Pangilinan J."/>
            <person name="Riley R."/>
            <person name="Labutti K."/>
            <person name="Andreopoulos B."/>
            <person name="Lipzen A."/>
            <person name="Chen C."/>
            <person name="Yanf M."/>
            <person name="Daum C."/>
            <person name="Ng V."/>
            <person name="Clum A."/>
            <person name="Steindorff A."/>
            <person name="Ohm R."/>
            <person name="Martin F."/>
            <person name="Silar P."/>
            <person name="Natvig D."/>
            <person name="Lalanne C."/>
            <person name="Gautier V."/>
            <person name="Ament-Velasquez S.L."/>
            <person name="Kruys A."/>
            <person name="Hutchinson M.I."/>
            <person name="Powell A.J."/>
            <person name="Barry K."/>
            <person name="Miller A.N."/>
            <person name="Grigoriev I.V."/>
            <person name="Debuchy R."/>
            <person name="Gladieux P."/>
            <person name="Thoren M.H."/>
            <person name="Johannesson H."/>
        </authorList>
    </citation>
    <scope>NUCLEOTIDE SEQUENCE</scope>
    <source>
        <strain evidence="2">CBS 958.72</strain>
    </source>
</reference>
<dbReference type="PANTHER" id="PTHR11909">
    <property type="entry name" value="CASEIN KINASE-RELATED"/>
    <property type="match status" value="1"/>
</dbReference>
<comment type="caution">
    <text evidence="2">The sequence shown here is derived from an EMBL/GenBank/DDBJ whole genome shotgun (WGS) entry which is preliminary data.</text>
</comment>
<organism evidence="2 3">
    <name type="scientific">Lasiosphaeria ovina</name>
    <dbReference type="NCBI Taxonomy" id="92902"/>
    <lineage>
        <taxon>Eukaryota</taxon>
        <taxon>Fungi</taxon>
        <taxon>Dikarya</taxon>
        <taxon>Ascomycota</taxon>
        <taxon>Pezizomycotina</taxon>
        <taxon>Sordariomycetes</taxon>
        <taxon>Sordariomycetidae</taxon>
        <taxon>Sordariales</taxon>
        <taxon>Lasiosphaeriaceae</taxon>
        <taxon>Lasiosphaeria</taxon>
    </lineage>
</organism>
<gene>
    <name evidence="2" type="ORF">B0T24DRAFT_491533</name>
</gene>
<dbReference type="GO" id="GO:0005524">
    <property type="term" value="F:ATP binding"/>
    <property type="evidence" value="ECO:0007669"/>
    <property type="project" value="InterPro"/>
</dbReference>
<name>A0AAE0JUV7_9PEZI</name>
<dbReference type="EMBL" id="JAULSN010000009">
    <property type="protein sequence ID" value="KAK3364788.1"/>
    <property type="molecule type" value="Genomic_DNA"/>
</dbReference>
<dbReference type="AlphaFoldDB" id="A0AAE0JUV7"/>
<dbReference type="GO" id="GO:0004672">
    <property type="term" value="F:protein kinase activity"/>
    <property type="evidence" value="ECO:0007669"/>
    <property type="project" value="InterPro"/>
</dbReference>
<keyword evidence="3" id="KW-1185">Reference proteome</keyword>
<protein>
    <submittedName>
        <fullName evidence="2">Kinase-like domain-containing protein</fullName>
    </submittedName>
</protein>
<feature type="non-terminal residue" evidence="2">
    <location>
        <position position="1"/>
    </location>
</feature>
<evidence type="ECO:0000313" key="2">
    <source>
        <dbReference type="EMBL" id="KAK3364788.1"/>
    </source>
</evidence>
<feature type="non-terminal residue" evidence="2">
    <location>
        <position position="211"/>
    </location>
</feature>
<evidence type="ECO:0000313" key="3">
    <source>
        <dbReference type="Proteomes" id="UP001287356"/>
    </source>
</evidence>
<dbReference type="InterPro" id="IPR011009">
    <property type="entry name" value="Kinase-like_dom_sf"/>
</dbReference>
<keyword evidence="2" id="KW-0418">Kinase</keyword>
<evidence type="ECO:0000259" key="1">
    <source>
        <dbReference type="PROSITE" id="PS50011"/>
    </source>
</evidence>
<accession>A0AAE0JUV7</accession>
<proteinExistence type="predicted"/>
<feature type="domain" description="Protein kinase" evidence="1">
    <location>
        <begin position="1"/>
        <end position="211"/>
    </location>
</feature>
<sequence>EIGEGSFGIVYEGVELPSQVLVAVEFINSKTRQLKNEFKVYKSLDGYYKNPIVAGFPRYYYFGLQGLYRILFVDLLGLSLEELFSRCSRRFTLKTVLMLAGPLISRMQMLHEKKLIFRDVKPGNLLVGQPGTETANMFHLVDFGIAKQYRDRETKEHIPFCVKKSLSGGTTRYISINALLGQEKSRRDDLEALGYSFMEFLGVRLPCQGLE</sequence>
<dbReference type="Proteomes" id="UP001287356">
    <property type="component" value="Unassembled WGS sequence"/>
</dbReference>
<dbReference type="Gene3D" id="1.10.510.10">
    <property type="entry name" value="Transferase(Phosphotransferase) domain 1"/>
    <property type="match status" value="1"/>
</dbReference>